<evidence type="ECO:0000256" key="1">
    <source>
        <dbReference type="SAM" id="SignalP"/>
    </source>
</evidence>
<dbReference type="eggNOG" id="ENOG5031IBY">
    <property type="taxonomic scope" value="Bacteria"/>
</dbReference>
<dbReference type="RefSeq" id="WP_034773777.1">
    <property type="nucleotide sequence ID" value="NZ_JPER01000001.1"/>
</dbReference>
<dbReference type="OrthoDB" id="6238202at2"/>
<evidence type="ECO:0000313" key="2">
    <source>
        <dbReference type="EMBL" id="KFZ31453.1"/>
    </source>
</evidence>
<reference evidence="2 3" key="1">
    <citation type="submission" date="2014-06" db="EMBL/GenBank/DDBJ databases">
        <title>The draft genome sequence of Idiomarina salinarum ISL-52.</title>
        <authorList>
            <person name="Du J."/>
            <person name="Shao Z."/>
        </authorList>
    </citation>
    <scope>NUCLEOTIDE SEQUENCE [LARGE SCALE GENOMIC DNA]</scope>
    <source>
        <strain evidence="2 3">ISL-52</strain>
    </source>
</reference>
<feature type="chain" id="PRO_5001907637" evidence="1">
    <location>
        <begin position="23"/>
        <end position="238"/>
    </location>
</feature>
<comment type="caution">
    <text evidence="2">The sequence shown here is derived from an EMBL/GenBank/DDBJ whole genome shotgun (WGS) entry which is preliminary data.</text>
</comment>
<dbReference type="AlphaFoldDB" id="A0A094L9F6"/>
<evidence type="ECO:0000313" key="3">
    <source>
        <dbReference type="Proteomes" id="UP000054363"/>
    </source>
</evidence>
<accession>A0A094L9F6</accession>
<keyword evidence="3" id="KW-1185">Reference proteome</keyword>
<dbReference type="Proteomes" id="UP000054363">
    <property type="component" value="Unassembled WGS sequence"/>
</dbReference>
<name>A0A094L9F6_9GAMM</name>
<sequence>MNYLAQITGSGALLLASAFSAAAVSAPDEQTLSERVGEMIQQQVEQRLAADLSFGAFELNTLTAELAAADVLLASRVTELDAGLNQVLRAREVVIQGDWLTPTRNQLVLDGIVASDAQLTIAYYGKGKSNLHALYDAYMAQQPVYKASERLIWELGEVQLNNVVVNLFDSGLPILSVQLDTLTLPPMASTDNADDYIARVLVPLLNQVQRQIRNGDLDAAVDASRLMGFMWREAFVGF</sequence>
<organism evidence="2 3">
    <name type="scientific">Pseudidiomarina salinarum</name>
    <dbReference type="NCBI Taxonomy" id="435908"/>
    <lineage>
        <taxon>Bacteria</taxon>
        <taxon>Pseudomonadati</taxon>
        <taxon>Pseudomonadota</taxon>
        <taxon>Gammaproteobacteria</taxon>
        <taxon>Alteromonadales</taxon>
        <taxon>Idiomarinaceae</taxon>
        <taxon>Pseudidiomarina</taxon>
    </lineage>
</organism>
<protein>
    <submittedName>
        <fullName evidence="2">Uncharacterized protein</fullName>
    </submittedName>
</protein>
<proteinExistence type="predicted"/>
<dbReference type="STRING" id="435908.IDSA_01685"/>
<dbReference type="EMBL" id="JPER01000001">
    <property type="protein sequence ID" value="KFZ31453.1"/>
    <property type="molecule type" value="Genomic_DNA"/>
</dbReference>
<feature type="signal peptide" evidence="1">
    <location>
        <begin position="1"/>
        <end position="22"/>
    </location>
</feature>
<gene>
    <name evidence="2" type="ORF">IDSA_01685</name>
</gene>
<keyword evidence="1" id="KW-0732">Signal</keyword>